<dbReference type="Proteomes" id="UP000176568">
    <property type="component" value="Unassembled WGS sequence"/>
</dbReference>
<evidence type="ECO:0000313" key="2">
    <source>
        <dbReference type="EMBL" id="OGC88374.1"/>
    </source>
</evidence>
<dbReference type="InterPro" id="IPR004316">
    <property type="entry name" value="SWEET_rpt"/>
</dbReference>
<dbReference type="STRING" id="1797247.A2419_00500"/>
<sequence length="81" mass="9003">MDLLIYIAAFVGPLALLPQVINVYATRDTSGLFLPTWCMFGVLNFLWILYGRVHKEKPIVITNTALMVLNFSVAAGIVLFS</sequence>
<reference evidence="2 3" key="1">
    <citation type="journal article" date="2016" name="Nat. Commun.">
        <title>Thousands of microbial genomes shed light on interconnected biogeochemical processes in an aquifer system.</title>
        <authorList>
            <person name="Anantharaman K."/>
            <person name="Brown C.T."/>
            <person name="Hug L.A."/>
            <person name="Sharon I."/>
            <person name="Castelle C.J."/>
            <person name="Probst A.J."/>
            <person name="Thomas B.C."/>
            <person name="Singh A."/>
            <person name="Wilkins M.J."/>
            <person name="Karaoz U."/>
            <person name="Brodie E.L."/>
            <person name="Williams K.H."/>
            <person name="Hubbard S.S."/>
            <person name="Banfield J.F."/>
        </authorList>
    </citation>
    <scope>NUCLEOTIDE SEQUENCE [LARGE SCALE GENOMIC DNA]</scope>
</reference>
<feature type="transmembrane region" description="Helical" evidence="1">
    <location>
        <begin position="6"/>
        <end position="25"/>
    </location>
</feature>
<name>A0A1F4Y3D1_9BACT</name>
<keyword evidence="1" id="KW-0472">Membrane</keyword>
<proteinExistence type="predicted"/>
<dbReference type="AlphaFoldDB" id="A0A1F4Y3D1"/>
<dbReference type="Gene3D" id="1.20.1280.290">
    <property type="match status" value="1"/>
</dbReference>
<keyword evidence="1" id="KW-0812">Transmembrane</keyword>
<dbReference type="EMBL" id="MEXB01000009">
    <property type="protein sequence ID" value="OGC88374.1"/>
    <property type="molecule type" value="Genomic_DNA"/>
</dbReference>
<dbReference type="GO" id="GO:0016020">
    <property type="term" value="C:membrane"/>
    <property type="evidence" value="ECO:0007669"/>
    <property type="project" value="InterPro"/>
</dbReference>
<protein>
    <recommendedName>
        <fullName evidence="4">Sugar transporter SemiSWEET</fullName>
    </recommendedName>
</protein>
<keyword evidence="1" id="KW-1133">Transmembrane helix</keyword>
<evidence type="ECO:0008006" key="4">
    <source>
        <dbReference type="Google" id="ProtNLM"/>
    </source>
</evidence>
<gene>
    <name evidence="2" type="ORF">A2419_00500</name>
</gene>
<evidence type="ECO:0000313" key="3">
    <source>
        <dbReference type="Proteomes" id="UP000176568"/>
    </source>
</evidence>
<comment type="caution">
    <text evidence="2">The sequence shown here is derived from an EMBL/GenBank/DDBJ whole genome shotgun (WGS) entry which is preliminary data.</text>
</comment>
<feature type="transmembrane region" description="Helical" evidence="1">
    <location>
        <begin position="32"/>
        <end position="53"/>
    </location>
</feature>
<evidence type="ECO:0000256" key="1">
    <source>
        <dbReference type="SAM" id="Phobius"/>
    </source>
</evidence>
<feature type="transmembrane region" description="Helical" evidence="1">
    <location>
        <begin position="59"/>
        <end position="80"/>
    </location>
</feature>
<organism evidence="2 3">
    <name type="scientific">Candidatus Adlerbacteria bacterium RIFOXYC1_FULL_48_26</name>
    <dbReference type="NCBI Taxonomy" id="1797247"/>
    <lineage>
        <taxon>Bacteria</taxon>
        <taxon>Candidatus Adleribacteriota</taxon>
    </lineage>
</organism>
<dbReference type="Pfam" id="PF03083">
    <property type="entry name" value="MtN3_slv"/>
    <property type="match status" value="1"/>
</dbReference>
<accession>A0A1F4Y3D1</accession>